<proteinExistence type="predicted"/>
<dbReference type="GO" id="GO:0015888">
    <property type="term" value="P:thiamine transport"/>
    <property type="evidence" value="ECO:0007669"/>
    <property type="project" value="TreeGrafter"/>
</dbReference>
<reference evidence="3" key="1">
    <citation type="submission" date="2023-07" db="EMBL/GenBank/DDBJ databases">
        <title>Bifidobacterium aquikefiriaerophilum sp. nov. and Bifidobacterium eccum sp. nov., isolated from water kefir.</title>
        <authorList>
            <person name="Breselge S."/>
            <person name="Bellassi P."/>
            <person name="Barcenilla C."/>
            <person name="Alvarez-Ordonez A."/>
            <person name="Morelli L."/>
            <person name="Cotter P.D."/>
        </authorList>
    </citation>
    <scope>NUCLEOTIDE SEQUENCE</scope>
    <source>
        <strain evidence="3">WK048_4_13</strain>
    </source>
</reference>
<evidence type="ECO:0000256" key="1">
    <source>
        <dbReference type="ARBA" id="ARBA00022729"/>
    </source>
</evidence>
<dbReference type="RefSeq" id="WP_369343082.1">
    <property type="nucleotide sequence ID" value="NZ_CP129675.1"/>
</dbReference>
<sequence>MMKRNLLIKALAVTTCSAIGLTLAACGGSSSNAADTKAATATSAKDLGGMTALVKAAKAEGTITLIACPDDWANWGNIIKLFESKYGIKVNSTNPEASSAEEIKAAKDLKGQKNAPDVFDLGSSVATTNTSYYAPYKVSNWSQIPTANKETTGLYVNDYTGVISIGYDSSKVSAPKSLNDLLKSQYKGKVAINGDPTQAGAAFAAVGWATLQEGGSLNDFSKGINFFKKLKAAGNFLTVGATSSTIASGETPVVIDWNYLNVAAAKQNSNYKTVVFKKNAYGAYYNQAINKNAPHPAAARLWEEFVYSSQVQNQFLKSGALPVLAKSMEKDKTIDASALSKAGGLPDPINLASNKQTDAANTLLSQQWSAIAAS</sequence>
<keyword evidence="1 2" id="KW-0732">Signal</keyword>
<accession>A0AB39UBQ4</accession>
<dbReference type="EMBL" id="CP129675">
    <property type="protein sequence ID" value="XDS46243.1"/>
    <property type="molecule type" value="Genomic_DNA"/>
</dbReference>
<dbReference type="PROSITE" id="PS51257">
    <property type="entry name" value="PROKAR_LIPOPROTEIN"/>
    <property type="match status" value="1"/>
</dbReference>
<dbReference type="Gene3D" id="3.40.190.10">
    <property type="entry name" value="Periplasmic binding protein-like II"/>
    <property type="match status" value="2"/>
</dbReference>
<name>A0AB39UBQ4_9BIFI</name>
<dbReference type="GO" id="GO:0030976">
    <property type="term" value="F:thiamine pyrophosphate binding"/>
    <property type="evidence" value="ECO:0007669"/>
    <property type="project" value="TreeGrafter"/>
</dbReference>
<protein>
    <submittedName>
        <fullName evidence="3">ABC transporter substrate-binding protein</fullName>
    </submittedName>
</protein>
<evidence type="ECO:0000313" key="3">
    <source>
        <dbReference type="EMBL" id="XDS46243.1"/>
    </source>
</evidence>
<feature type="chain" id="PRO_5044203070" evidence="2">
    <location>
        <begin position="34"/>
        <end position="374"/>
    </location>
</feature>
<dbReference type="GO" id="GO:0030975">
    <property type="term" value="F:thiamine binding"/>
    <property type="evidence" value="ECO:0007669"/>
    <property type="project" value="TreeGrafter"/>
</dbReference>
<gene>
    <name evidence="3" type="ORF">QN217_08940</name>
</gene>
<feature type="signal peptide" evidence="2">
    <location>
        <begin position="1"/>
        <end position="33"/>
    </location>
</feature>
<dbReference type="PANTHER" id="PTHR30006:SF2">
    <property type="entry name" value="ABC TRANSPORTER SUBSTRATE-BINDING PROTEIN"/>
    <property type="match status" value="1"/>
</dbReference>
<dbReference type="SUPFAM" id="SSF53850">
    <property type="entry name" value="Periplasmic binding protein-like II"/>
    <property type="match status" value="1"/>
</dbReference>
<dbReference type="Pfam" id="PF13343">
    <property type="entry name" value="SBP_bac_6"/>
    <property type="match status" value="1"/>
</dbReference>
<organism evidence="3">
    <name type="scientific">Bifidobacterium fermentum</name>
    <dbReference type="NCBI Taxonomy" id="3059035"/>
    <lineage>
        <taxon>Bacteria</taxon>
        <taxon>Bacillati</taxon>
        <taxon>Actinomycetota</taxon>
        <taxon>Actinomycetes</taxon>
        <taxon>Bifidobacteriales</taxon>
        <taxon>Bifidobacteriaceae</taxon>
        <taxon>Bifidobacterium</taxon>
    </lineage>
</organism>
<dbReference type="AlphaFoldDB" id="A0AB39UBQ4"/>
<evidence type="ECO:0000256" key="2">
    <source>
        <dbReference type="SAM" id="SignalP"/>
    </source>
</evidence>
<dbReference type="GO" id="GO:0030288">
    <property type="term" value="C:outer membrane-bounded periplasmic space"/>
    <property type="evidence" value="ECO:0007669"/>
    <property type="project" value="TreeGrafter"/>
</dbReference>
<dbReference type="PANTHER" id="PTHR30006">
    <property type="entry name" value="THIAMINE-BINDING PERIPLASMIC PROTEIN-RELATED"/>
    <property type="match status" value="1"/>
</dbReference>